<keyword evidence="2" id="KW-1185">Reference proteome</keyword>
<dbReference type="Gene3D" id="1.10.274.110">
    <property type="match status" value="1"/>
</dbReference>
<protein>
    <submittedName>
        <fullName evidence="1">Uncharacterized protein</fullName>
    </submittedName>
</protein>
<accession>A0A8X8FP69</accession>
<organism evidence="1 2">
    <name type="scientific">Stenotrophomonas lacuserhaii</name>
    <dbReference type="NCBI Taxonomy" id="2760084"/>
    <lineage>
        <taxon>Bacteria</taxon>
        <taxon>Pseudomonadati</taxon>
        <taxon>Pseudomonadota</taxon>
        <taxon>Gammaproteobacteria</taxon>
        <taxon>Lysobacterales</taxon>
        <taxon>Lysobacteraceae</taxon>
        <taxon>Stenotrophomonas</taxon>
    </lineage>
</organism>
<dbReference type="AlphaFoldDB" id="A0A8X8FP69"/>
<gene>
    <name evidence="1" type="ORF">H9654_00625</name>
</gene>
<reference evidence="1 2" key="1">
    <citation type="submission" date="2020-08" db="EMBL/GenBank/DDBJ databases">
        <title>A Genomic Blueprint of the Chicken Gut Microbiome.</title>
        <authorList>
            <person name="Gilroy R."/>
            <person name="Ravi A."/>
            <person name="Getino M."/>
            <person name="Pursley I."/>
            <person name="Horton D.L."/>
            <person name="Alikhan N.-F."/>
            <person name="Baker D."/>
            <person name="Gharbi K."/>
            <person name="Hall N."/>
            <person name="Watson M."/>
            <person name="Adriaenssens E.M."/>
            <person name="Foster-Nyarko E."/>
            <person name="Jarju S."/>
            <person name="Secka A."/>
            <person name="Antonio M."/>
            <person name="Oren A."/>
            <person name="Chaudhuri R."/>
            <person name="La Ragione R.M."/>
            <person name="Hildebrand F."/>
            <person name="Pallen M.J."/>
        </authorList>
    </citation>
    <scope>NUCLEOTIDE SEQUENCE [LARGE SCALE GENOMIC DNA]</scope>
    <source>
        <strain evidence="1 2">Sa5BUN4</strain>
    </source>
</reference>
<dbReference type="Proteomes" id="UP000636938">
    <property type="component" value="Unassembled WGS sequence"/>
</dbReference>
<evidence type="ECO:0000313" key="1">
    <source>
        <dbReference type="EMBL" id="MBD7952697.1"/>
    </source>
</evidence>
<sequence>MADRREMLARLNPQTVRFDVGQGGGAPSLTTSDIAAALGMVPAGLGREVMEAVYLPDGALRHRPKLTEAVLAIVRPEFTRRARALADAEADLEFVQAIVLLGRRGMSDAQRRALQQRKVAVDQARAAAWPRNTYQHLSRMVDAVVQELASGNRCEACRGAGIVEDKGCAACKCTGMEPLPDRRRALAMGCDPSAYPKRWRPVFEWLLSELHQAGEVAARNFSRALSNSDYVPEARAA</sequence>
<dbReference type="InterPro" id="IPR038500">
    <property type="entry name" value="Antitermination_sf"/>
</dbReference>
<comment type="caution">
    <text evidence="1">The sequence shown here is derived from an EMBL/GenBank/DDBJ whole genome shotgun (WGS) entry which is preliminary data.</text>
</comment>
<dbReference type="EMBL" id="JACSQS010000001">
    <property type="protein sequence ID" value="MBD7952697.1"/>
    <property type="molecule type" value="Genomic_DNA"/>
</dbReference>
<dbReference type="RefSeq" id="WP_191768196.1">
    <property type="nucleotide sequence ID" value="NZ_JACSQS010000001.1"/>
</dbReference>
<name>A0A8X8FP69_9GAMM</name>
<proteinExistence type="predicted"/>
<evidence type="ECO:0000313" key="2">
    <source>
        <dbReference type="Proteomes" id="UP000636938"/>
    </source>
</evidence>